<accession>B1I0V4</accession>
<gene>
    <name evidence="2" type="ordered locus">Daud_0311</name>
</gene>
<dbReference type="RefSeq" id="WP_012301464.1">
    <property type="nucleotide sequence ID" value="NC_010424.1"/>
</dbReference>
<sequence length="138" mass="15943">MNAGPNRPPEAELALLLQTHTEKLIWPCLLFLLYRKPAHGYELIQSLNRMDLPEGEADPATIYRNLRRMEEEELVTSRWEAGPSGPARRLYHLTPAGKQALHLFAHLLREKKEKMEQFLRQYRELFPAGPAENGKEGE</sequence>
<reference evidence="3" key="1">
    <citation type="submission" date="2007-10" db="EMBL/GenBank/DDBJ databases">
        <title>Complete sequence of chromosome of Desulforudis audaxviator MP104C.</title>
        <authorList>
            <person name="Copeland A."/>
            <person name="Lucas S."/>
            <person name="Lapidus A."/>
            <person name="Barry K."/>
            <person name="Glavina del Rio T."/>
            <person name="Dalin E."/>
            <person name="Tice H."/>
            <person name="Bruce D."/>
            <person name="Pitluck S."/>
            <person name="Lowry S.R."/>
            <person name="Larimer F."/>
            <person name="Land M.L."/>
            <person name="Hauser L."/>
            <person name="Kyrpides N."/>
            <person name="Ivanova N.N."/>
            <person name="Richardson P."/>
        </authorList>
    </citation>
    <scope>NUCLEOTIDE SEQUENCE [LARGE SCALE GENOMIC DNA]</scope>
    <source>
        <strain evidence="3">MP104C</strain>
    </source>
</reference>
<feature type="domain" description="Transcription regulator PadR N-terminal" evidence="1">
    <location>
        <begin position="29"/>
        <end position="102"/>
    </location>
</feature>
<dbReference type="Pfam" id="PF03551">
    <property type="entry name" value="PadR"/>
    <property type="match status" value="1"/>
</dbReference>
<dbReference type="InterPro" id="IPR036390">
    <property type="entry name" value="WH_DNA-bd_sf"/>
</dbReference>
<dbReference type="STRING" id="477974.Daud_0311"/>
<proteinExistence type="predicted"/>
<protein>
    <submittedName>
        <fullName evidence="2">Transcriptional regulator, PadR-like family</fullName>
    </submittedName>
</protein>
<evidence type="ECO:0000313" key="2">
    <source>
        <dbReference type="EMBL" id="ACA58872.1"/>
    </source>
</evidence>
<dbReference type="InterPro" id="IPR052509">
    <property type="entry name" value="Metal_resp_DNA-bind_regulator"/>
</dbReference>
<dbReference type="KEGG" id="dau:Daud_0311"/>
<dbReference type="HOGENOM" id="CLU_063440_5_0_9"/>
<reference evidence="2 3" key="2">
    <citation type="journal article" date="2008" name="Science">
        <title>Environmental genomics reveals a single-species ecosystem deep within Earth.</title>
        <authorList>
            <person name="Chivian D."/>
            <person name="Brodie E.L."/>
            <person name="Alm E.J."/>
            <person name="Culley D.E."/>
            <person name="Dehal P.S."/>
            <person name="Desantis T.Z."/>
            <person name="Gihring T.M."/>
            <person name="Lapidus A."/>
            <person name="Lin L.H."/>
            <person name="Lowry S.R."/>
            <person name="Moser D.P."/>
            <person name="Richardson P.M."/>
            <person name="Southam G."/>
            <person name="Wanger G."/>
            <person name="Pratt L.M."/>
            <person name="Andersen G.L."/>
            <person name="Hazen T.C."/>
            <person name="Brockman F.J."/>
            <person name="Arkin A.P."/>
            <person name="Onstott T.C."/>
        </authorList>
    </citation>
    <scope>NUCLEOTIDE SEQUENCE [LARGE SCALE GENOMIC DNA]</scope>
    <source>
        <strain evidence="2 3">MP104C</strain>
    </source>
</reference>
<organism evidence="2 3">
    <name type="scientific">Desulforudis audaxviator (strain MP104C)</name>
    <dbReference type="NCBI Taxonomy" id="477974"/>
    <lineage>
        <taxon>Bacteria</taxon>
        <taxon>Bacillati</taxon>
        <taxon>Bacillota</taxon>
        <taxon>Clostridia</taxon>
        <taxon>Thermoanaerobacterales</taxon>
        <taxon>Candidatus Desulforudaceae</taxon>
        <taxon>Candidatus Desulforudis</taxon>
    </lineage>
</organism>
<dbReference type="InterPro" id="IPR036388">
    <property type="entry name" value="WH-like_DNA-bd_sf"/>
</dbReference>
<name>B1I0V4_DESAP</name>
<evidence type="ECO:0000313" key="3">
    <source>
        <dbReference type="Proteomes" id="UP000008544"/>
    </source>
</evidence>
<dbReference type="Proteomes" id="UP000008544">
    <property type="component" value="Chromosome"/>
</dbReference>
<dbReference type="AlphaFoldDB" id="B1I0V4"/>
<dbReference type="eggNOG" id="COG1695">
    <property type="taxonomic scope" value="Bacteria"/>
</dbReference>
<evidence type="ECO:0000259" key="1">
    <source>
        <dbReference type="Pfam" id="PF03551"/>
    </source>
</evidence>
<dbReference type="PANTHER" id="PTHR33169:SF14">
    <property type="entry name" value="TRANSCRIPTIONAL REGULATOR RV3488"/>
    <property type="match status" value="1"/>
</dbReference>
<dbReference type="Gene3D" id="1.10.10.10">
    <property type="entry name" value="Winged helix-like DNA-binding domain superfamily/Winged helix DNA-binding domain"/>
    <property type="match status" value="1"/>
</dbReference>
<dbReference type="PANTHER" id="PTHR33169">
    <property type="entry name" value="PADR-FAMILY TRANSCRIPTIONAL REGULATOR"/>
    <property type="match status" value="1"/>
</dbReference>
<dbReference type="InterPro" id="IPR005149">
    <property type="entry name" value="Tscrpt_reg_PadR_N"/>
</dbReference>
<keyword evidence="3" id="KW-1185">Reference proteome</keyword>
<dbReference type="OrthoDB" id="9808017at2"/>
<dbReference type="SUPFAM" id="SSF46785">
    <property type="entry name" value="Winged helix' DNA-binding domain"/>
    <property type="match status" value="1"/>
</dbReference>
<dbReference type="EMBL" id="CP000860">
    <property type="protein sequence ID" value="ACA58872.1"/>
    <property type="molecule type" value="Genomic_DNA"/>
</dbReference>